<evidence type="ECO:0000256" key="17">
    <source>
        <dbReference type="ARBA" id="ARBA00023125"/>
    </source>
</evidence>
<dbReference type="STRING" id="1890364.A0A2P6NG84"/>
<evidence type="ECO:0000256" key="2">
    <source>
        <dbReference type="ARBA" id="ARBA00004123"/>
    </source>
</evidence>
<evidence type="ECO:0000256" key="6">
    <source>
        <dbReference type="ARBA" id="ARBA00022695"/>
    </source>
</evidence>
<comment type="similarity">
    <text evidence="3 20">Belongs to the DNA polymerase type-B family.</text>
</comment>
<dbReference type="NCBIfam" id="TIGR00592">
    <property type="entry name" value="pol2"/>
    <property type="match status" value="1"/>
</dbReference>
<keyword evidence="7 20" id="KW-0235">DNA replication</keyword>
<dbReference type="GO" id="GO:0003677">
    <property type="term" value="F:DNA binding"/>
    <property type="evidence" value="ECO:0007669"/>
    <property type="project" value="UniProtKB-KW"/>
</dbReference>
<organism evidence="26 27">
    <name type="scientific">Planoprotostelium fungivorum</name>
    <dbReference type="NCBI Taxonomy" id="1890364"/>
    <lineage>
        <taxon>Eukaryota</taxon>
        <taxon>Amoebozoa</taxon>
        <taxon>Evosea</taxon>
        <taxon>Variosea</taxon>
        <taxon>Cavosteliida</taxon>
        <taxon>Cavosteliaceae</taxon>
        <taxon>Planoprotostelium</taxon>
    </lineage>
</organism>
<dbReference type="InterPro" id="IPR043502">
    <property type="entry name" value="DNA/RNA_pol_sf"/>
</dbReference>
<evidence type="ECO:0000259" key="23">
    <source>
        <dbReference type="Pfam" id="PF03104"/>
    </source>
</evidence>
<dbReference type="InterPro" id="IPR017964">
    <property type="entry name" value="DNA-dir_DNA_pol_B_CS"/>
</dbReference>
<dbReference type="EMBL" id="MDYQ01000092">
    <property type="protein sequence ID" value="PRP82977.1"/>
    <property type="molecule type" value="Genomic_DNA"/>
</dbReference>
<evidence type="ECO:0000256" key="21">
    <source>
        <dbReference type="SAM" id="MobiDB-lite"/>
    </source>
</evidence>
<evidence type="ECO:0000256" key="7">
    <source>
        <dbReference type="ARBA" id="ARBA00022705"/>
    </source>
</evidence>
<keyword evidence="5 20" id="KW-0808">Transferase</keyword>
<keyword evidence="11" id="KW-0378">Hydrolase</keyword>
<evidence type="ECO:0000256" key="9">
    <source>
        <dbReference type="ARBA" id="ARBA00022723"/>
    </source>
</evidence>
<evidence type="ECO:0000256" key="19">
    <source>
        <dbReference type="ARBA" id="ARBA00049244"/>
    </source>
</evidence>
<feature type="domain" description="DNA polymerase delta/zeta catalytic subunit N-terminal" evidence="25">
    <location>
        <begin position="115"/>
        <end position="191"/>
    </location>
</feature>
<dbReference type="PANTHER" id="PTHR10322:SF23">
    <property type="entry name" value="DNA POLYMERASE DELTA CATALYTIC SUBUNIT"/>
    <property type="match status" value="1"/>
</dbReference>
<dbReference type="GO" id="GO:0045004">
    <property type="term" value="P:DNA replication proofreading"/>
    <property type="evidence" value="ECO:0007669"/>
    <property type="project" value="TreeGrafter"/>
</dbReference>
<keyword evidence="15 20" id="KW-0408">Iron</keyword>
<dbReference type="Pfam" id="PF03104">
    <property type="entry name" value="DNA_pol_B_exo1"/>
    <property type="match status" value="1"/>
</dbReference>
<dbReference type="FunFam" id="3.30.420.10:FF:000004">
    <property type="entry name" value="DNA polymerase"/>
    <property type="match status" value="1"/>
</dbReference>
<reference evidence="26 27" key="1">
    <citation type="journal article" date="2018" name="Genome Biol. Evol.">
        <title>Multiple Roots of Fruiting Body Formation in Amoebozoa.</title>
        <authorList>
            <person name="Hillmann F."/>
            <person name="Forbes G."/>
            <person name="Novohradska S."/>
            <person name="Ferling I."/>
            <person name="Riege K."/>
            <person name="Groth M."/>
            <person name="Westermann M."/>
            <person name="Marz M."/>
            <person name="Spaller T."/>
            <person name="Winckler T."/>
            <person name="Schaap P."/>
            <person name="Glockner G."/>
        </authorList>
    </citation>
    <scope>NUCLEOTIDE SEQUENCE [LARGE SCALE GENOMIC DNA]</scope>
    <source>
        <strain evidence="26 27">Jena</strain>
    </source>
</reference>
<evidence type="ECO:0000256" key="16">
    <source>
        <dbReference type="ARBA" id="ARBA00023014"/>
    </source>
</evidence>
<keyword evidence="9 20" id="KW-0479">Metal-binding</keyword>
<dbReference type="SUPFAM" id="SSF53098">
    <property type="entry name" value="Ribonuclease H-like"/>
    <property type="match status" value="1"/>
</dbReference>
<dbReference type="FunFam" id="1.10.132.60:FF:000001">
    <property type="entry name" value="DNA polymerase"/>
    <property type="match status" value="1"/>
</dbReference>
<comment type="caution">
    <text evidence="26">The sequence shown here is derived from an EMBL/GenBank/DDBJ whole genome shotgun (WGS) entry which is preliminary data.</text>
</comment>
<feature type="domain" description="DNA-directed DNA polymerase family B exonuclease" evidence="23">
    <location>
        <begin position="211"/>
        <end position="448"/>
    </location>
</feature>
<dbReference type="InterPro" id="IPR056435">
    <property type="entry name" value="DPOD/Z_N"/>
</dbReference>
<dbReference type="Gene3D" id="1.10.132.60">
    <property type="entry name" value="DNA polymerase family B, C-terminal domain"/>
    <property type="match status" value="1"/>
</dbReference>
<comment type="catalytic activity">
    <reaction evidence="19 20">
        <text>DNA(n) + a 2'-deoxyribonucleoside 5'-triphosphate = DNA(n+1) + diphosphate</text>
        <dbReference type="Rhea" id="RHEA:22508"/>
        <dbReference type="Rhea" id="RHEA-COMP:17339"/>
        <dbReference type="Rhea" id="RHEA-COMP:17340"/>
        <dbReference type="ChEBI" id="CHEBI:33019"/>
        <dbReference type="ChEBI" id="CHEBI:61560"/>
        <dbReference type="ChEBI" id="CHEBI:173112"/>
        <dbReference type="EC" id="2.7.7.7"/>
    </reaction>
</comment>
<name>A0A2P6NG84_9EUKA</name>
<dbReference type="InterPro" id="IPR006133">
    <property type="entry name" value="DNA-dir_DNA_pol_B_exonuc"/>
</dbReference>
<evidence type="ECO:0000256" key="8">
    <source>
        <dbReference type="ARBA" id="ARBA00022722"/>
    </source>
</evidence>
<comment type="subcellular location">
    <subcellularLocation>
        <location evidence="2 20">Nucleus</location>
    </subcellularLocation>
</comment>
<evidence type="ECO:0000313" key="27">
    <source>
        <dbReference type="Proteomes" id="UP000241769"/>
    </source>
</evidence>
<dbReference type="OrthoDB" id="2414538at2759"/>
<evidence type="ECO:0000256" key="1">
    <source>
        <dbReference type="ARBA" id="ARBA00001966"/>
    </source>
</evidence>
<dbReference type="InterPro" id="IPR006134">
    <property type="entry name" value="DNA-dir_DNA_pol_B_multi_dom"/>
</dbReference>
<dbReference type="GO" id="GO:0003887">
    <property type="term" value="F:DNA-directed DNA polymerase activity"/>
    <property type="evidence" value="ECO:0007669"/>
    <property type="project" value="UniProtKB-KW"/>
</dbReference>
<dbReference type="EC" id="2.7.7.7" evidence="20"/>
<evidence type="ECO:0000256" key="18">
    <source>
        <dbReference type="ARBA" id="ARBA00023242"/>
    </source>
</evidence>
<accession>A0A2P6NG84</accession>
<dbReference type="Pfam" id="PF14260">
    <property type="entry name" value="zf-C4pol"/>
    <property type="match status" value="1"/>
</dbReference>
<evidence type="ECO:0000256" key="4">
    <source>
        <dbReference type="ARBA" id="ARBA00022485"/>
    </source>
</evidence>
<evidence type="ECO:0000256" key="15">
    <source>
        <dbReference type="ARBA" id="ARBA00023004"/>
    </source>
</evidence>
<feature type="compositionally biased region" description="Acidic residues" evidence="21">
    <location>
        <begin position="22"/>
        <end position="33"/>
    </location>
</feature>
<dbReference type="CDD" id="cd05533">
    <property type="entry name" value="POLBc_delta"/>
    <property type="match status" value="1"/>
</dbReference>
<dbReference type="GO" id="GO:0008270">
    <property type="term" value="F:zinc ion binding"/>
    <property type="evidence" value="ECO:0007669"/>
    <property type="project" value="UniProtKB-KW"/>
</dbReference>
<dbReference type="GO" id="GO:0006297">
    <property type="term" value="P:nucleotide-excision repair, DNA gap filling"/>
    <property type="evidence" value="ECO:0007669"/>
    <property type="project" value="TreeGrafter"/>
</dbReference>
<dbReference type="SUPFAM" id="SSF56672">
    <property type="entry name" value="DNA/RNA polymerases"/>
    <property type="match status" value="1"/>
</dbReference>
<protein>
    <recommendedName>
        <fullName evidence="20">DNA polymerase</fullName>
        <ecNumber evidence="20">2.7.7.7</ecNumber>
    </recommendedName>
</protein>
<feature type="domain" description="C4-type zinc-finger of DNA polymerase delta" evidence="24">
    <location>
        <begin position="979"/>
        <end position="1050"/>
    </location>
</feature>
<keyword evidence="16 20" id="KW-0411">Iron-sulfur</keyword>
<dbReference type="PROSITE" id="PS00116">
    <property type="entry name" value="DNA_POLYMERASE_B"/>
    <property type="match status" value="1"/>
</dbReference>
<evidence type="ECO:0000259" key="22">
    <source>
        <dbReference type="Pfam" id="PF00136"/>
    </source>
</evidence>
<dbReference type="Gene3D" id="1.10.287.690">
    <property type="entry name" value="Helix hairpin bin"/>
    <property type="match status" value="1"/>
</dbReference>
<sequence>MKRKETQQRDANPKPFKKKIEDEPDWDEEEDPSVYDASDHMEPDLPVGGESTWARPAAPTLDPSKDGLCFQQMDIDYILGEPLEGMPGNQKGTVPILRTWGLTENGNSVQCNIHGYTPYFYIPAPSGFSENDCEPFRKMLNNRVASSTRDSVKVSDYVLEVSIENNFRSIMHYTQNRTVFLKICVAIPKLVPTARSVCESDFTWNGRSLSCTTYESNILFPLRFMIDKGIVGASWINLKAGTYRMTPQDKRTTNCQIEVDASFDMVEAHAPEGEWSKLAPFRILSFDIECAGRKGVFPEAEHDPVIQIANVVTIQGEATPSIKNVFNLRSCSDIVGAQVLAFEDERELLRKWRRFVVEVDPDIIIGYNIANFDFPYLMNRAKHLKVDEFPKLGRVKSAKARVRDTTFSSKAYGTRESKETSLDGRVQLDILQAIQRDHKLSSYSLNSVSAKFLGEQKEDVHYSIISDLYNGSDDDRRRLAVYCLKDAVLPLRLLDTLMITYNYIEMARVTGVPISYLLARGQQIKVVSQLYRKAKQMNLVIPVIKSAHHAEDSFAGATVLEPQRGFHQEPISSLDFSSLYPSIMMAHNLCYSTLLNKQDLSSLPPGSYVTTPTGDHFVKSEIRKGVLPIILEELLSARKRAKDDLKNENDPFKRAVLDGRQLALKVSANSVYGFTGATVGKLPCLAVSASVTGYGRDMLLLTRKYVEERFTKLNGYSHDANIVYGDTDSVMVKFGTNDIEEAIKLGKEAANYISEKFQKPIKLEFEKVYYPYLLINKKRYAGLLWTRAEKYDKIDVKGIETVRRDNCPVVKNVINTCLQKILIDRDVDGAIKYTKGVISDLLQNKLDLSLLVISKALSKEGKEYANKQAHAELAERMRKRDPHTAPAIGDRVPYVIIQAAKDAKAYEKAEDPLWVLDNNIPLDYQYYLDNQLRKPIERLFAPIMGNPGQLLSGDHTRTVFKPTPKQGGIIAFAVKQLSCLGCKAPLKNGETTVCRNCTDREAELYQNVLNNVSNLEKQFAKVWTQCQVCQGSLHQPVLCTSRDCPIFYMRKKVQKELGDVQQSLERFTIAW</sequence>
<evidence type="ECO:0000256" key="11">
    <source>
        <dbReference type="ARBA" id="ARBA00022801"/>
    </source>
</evidence>
<keyword evidence="12 20" id="KW-0862">Zinc</keyword>
<evidence type="ECO:0000256" key="3">
    <source>
        <dbReference type="ARBA" id="ARBA00005755"/>
    </source>
</evidence>
<dbReference type="Pfam" id="PF00136">
    <property type="entry name" value="DNA_pol_B"/>
    <property type="match status" value="1"/>
</dbReference>
<comment type="cofactor">
    <cofactor evidence="1 20">
        <name>[4Fe-4S] cluster</name>
        <dbReference type="ChEBI" id="CHEBI:49883"/>
    </cofactor>
</comment>
<keyword evidence="10 20" id="KW-0863">Zinc-finger</keyword>
<dbReference type="GO" id="GO:0043625">
    <property type="term" value="C:delta DNA polymerase complex"/>
    <property type="evidence" value="ECO:0007669"/>
    <property type="project" value="TreeGrafter"/>
</dbReference>
<evidence type="ECO:0000256" key="12">
    <source>
        <dbReference type="ARBA" id="ARBA00022833"/>
    </source>
</evidence>
<dbReference type="InterPro" id="IPR012337">
    <property type="entry name" value="RNaseH-like_sf"/>
</dbReference>
<feature type="compositionally biased region" description="Basic and acidic residues" evidence="21">
    <location>
        <begin position="1"/>
        <end position="12"/>
    </location>
</feature>
<keyword evidence="8" id="KW-0540">Nuclease</keyword>
<keyword evidence="6 20" id="KW-0548">Nucleotidyltransferase</keyword>
<dbReference type="InterPro" id="IPR050240">
    <property type="entry name" value="DNA_pol_type-B"/>
</dbReference>
<keyword evidence="18 20" id="KW-0539">Nucleus</keyword>
<dbReference type="Gene3D" id="3.30.342.10">
    <property type="entry name" value="DNA Polymerase, chain B, domain 1"/>
    <property type="match status" value="1"/>
</dbReference>
<evidence type="ECO:0000256" key="10">
    <source>
        <dbReference type="ARBA" id="ARBA00022771"/>
    </source>
</evidence>
<evidence type="ECO:0000256" key="13">
    <source>
        <dbReference type="ARBA" id="ARBA00022839"/>
    </source>
</evidence>
<keyword evidence="14 20" id="KW-0239">DNA-directed DNA polymerase</keyword>
<dbReference type="SMART" id="SM00486">
    <property type="entry name" value="POLBc"/>
    <property type="match status" value="1"/>
</dbReference>
<dbReference type="PANTHER" id="PTHR10322">
    <property type="entry name" value="DNA POLYMERASE CATALYTIC SUBUNIT"/>
    <property type="match status" value="1"/>
</dbReference>
<dbReference type="FunCoup" id="A0A2P6NG84">
    <property type="interactions" value="545"/>
</dbReference>
<dbReference type="InterPro" id="IPR025687">
    <property type="entry name" value="Znf-C4pol"/>
</dbReference>
<feature type="region of interest" description="Disordered" evidence="21">
    <location>
        <begin position="1"/>
        <end position="45"/>
    </location>
</feature>
<gene>
    <name evidence="26" type="ORF">PROFUN_09928</name>
</gene>
<dbReference type="GO" id="GO:0051539">
    <property type="term" value="F:4 iron, 4 sulfur cluster binding"/>
    <property type="evidence" value="ECO:0007669"/>
    <property type="project" value="UniProtKB-KW"/>
</dbReference>
<evidence type="ECO:0000313" key="26">
    <source>
        <dbReference type="EMBL" id="PRP82977.1"/>
    </source>
</evidence>
<dbReference type="Proteomes" id="UP000241769">
    <property type="component" value="Unassembled WGS sequence"/>
</dbReference>
<dbReference type="GO" id="GO:0000166">
    <property type="term" value="F:nucleotide binding"/>
    <property type="evidence" value="ECO:0007669"/>
    <property type="project" value="InterPro"/>
</dbReference>
<evidence type="ECO:0000256" key="20">
    <source>
        <dbReference type="RuleBase" id="RU000442"/>
    </source>
</evidence>
<dbReference type="Gene3D" id="3.90.1600.10">
    <property type="entry name" value="Palm domain of DNA polymerase"/>
    <property type="match status" value="1"/>
</dbReference>
<keyword evidence="27" id="KW-1185">Reference proteome</keyword>
<evidence type="ECO:0000256" key="5">
    <source>
        <dbReference type="ARBA" id="ARBA00022679"/>
    </source>
</evidence>
<keyword evidence="13" id="KW-0269">Exonuclease</keyword>
<dbReference type="InterPro" id="IPR023211">
    <property type="entry name" value="DNA_pol_palm_dom_sf"/>
</dbReference>
<keyword evidence="4 20" id="KW-0004">4Fe-4S</keyword>
<keyword evidence="17 20" id="KW-0238">DNA-binding</keyword>
<dbReference type="AlphaFoldDB" id="A0A2P6NG84"/>
<evidence type="ECO:0000259" key="24">
    <source>
        <dbReference type="Pfam" id="PF14260"/>
    </source>
</evidence>
<dbReference type="InterPro" id="IPR042087">
    <property type="entry name" value="DNA_pol_B_thumb"/>
</dbReference>
<evidence type="ECO:0000256" key="14">
    <source>
        <dbReference type="ARBA" id="ARBA00022932"/>
    </source>
</evidence>
<dbReference type="CDD" id="cd05777">
    <property type="entry name" value="DNA_polB_delta_exo"/>
    <property type="match status" value="1"/>
</dbReference>
<dbReference type="Pfam" id="PF24055">
    <property type="entry name" value="POL3_N"/>
    <property type="match status" value="1"/>
</dbReference>
<dbReference type="InterPro" id="IPR006172">
    <property type="entry name" value="DNA-dir_DNA_pol_B"/>
</dbReference>
<dbReference type="GO" id="GO:0008296">
    <property type="term" value="F:3'-5'-DNA exonuclease activity"/>
    <property type="evidence" value="ECO:0007669"/>
    <property type="project" value="TreeGrafter"/>
</dbReference>
<dbReference type="PRINTS" id="PR00106">
    <property type="entry name" value="DNAPOLB"/>
</dbReference>
<dbReference type="InterPro" id="IPR036397">
    <property type="entry name" value="RNaseH_sf"/>
</dbReference>
<dbReference type="InParanoid" id="A0A2P6NG84"/>
<dbReference type="GO" id="GO:0006287">
    <property type="term" value="P:base-excision repair, gap-filling"/>
    <property type="evidence" value="ECO:0007669"/>
    <property type="project" value="TreeGrafter"/>
</dbReference>
<proteinExistence type="inferred from homology"/>
<dbReference type="Gene3D" id="3.30.420.10">
    <property type="entry name" value="Ribonuclease H-like superfamily/Ribonuclease H"/>
    <property type="match status" value="1"/>
</dbReference>
<dbReference type="FunFam" id="1.10.287.690:FF:000001">
    <property type="entry name" value="DNA polymerase"/>
    <property type="match status" value="1"/>
</dbReference>
<evidence type="ECO:0000259" key="25">
    <source>
        <dbReference type="Pfam" id="PF24055"/>
    </source>
</evidence>
<feature type="domain" description="DNA-directed DNA polymerase family B multifunctional" evidence="22">
    <location>
        <begin position="512"/>
        <end position="943"/>
    </location>
</feature>